<comment type="caution">
    <text evidence="13">The sequence shown here is derived from an EMBL/GenBank/DDBJ whole genome shotgun (WGS) entry which is preliminary data.</text>
</comment>
<dbReference type="CDD" id="cd00086">
    <property type="entry name" value="homeodomain"/>
    <property type="match status" value="1"/>
</dbReference>
<dbReference type="PANTHER" id="PTHR46255:SF3">
    <property type="entry name" value="HOMEOBOX DOMAIN-CONTAINING PROTEIN"/>
    <property type="match status" value="1"/>
</dbReference>
<gene>
    <name evidence="13" type="ORF">LSTR_LSTR000651</name>
</gene>
<evidence type="ECO:0000256" key="1">
    <source>
        <dbReference type="ARBA" id="ARBA00004123"/>
    </source>
</evidence>
<keyword evidence="3 8" id="KW-0238">DNA-binding</keyword>
<dbReference type="GO" id="GO:0005634">
    <property type="term" value="C:nucleus"/>
    <property type="evidence" value="ECO:0007669"/>
    <property type="project" value="UniProtKB-SubCell"/>
</dbReference>
<dbReference type="InParanoid" id="A0A482XGS5"/>
<dbReference type="PROSITE" id="PS50071">
    <property type="entry name" value="HOMEOBOX_2"/>
    <property type="match status" value="1"/>
</dbReference>
<dbReference type="FunCoup" id="A0A482XGS5">
    <property type="interactions" value="75"/>
</dbReference>
<dbReference type="OrthoDB" id="6159439at2759"/>
<evidence type="ECO:0000256" key="8">
    <source>
        <dbReference type="PROSITE-ProRule" id="PRU00108"/>
    </source>
</evidence>
<dbReference type="SUPFAM" id="SSF46689">
    <property type="entry name" value="Homeodomain-like"/>
    <property type="match status" value="1"/>
</dbReference>
<dbReference type="PROSITE" id="PS50803">
    <property type="entry name" value="OAR"/>
    <property type="match status" value="1"/>
</dbReference>
<feature type="domain" description="Homeobox" evidence="11">
    <location>
        <begin position="117"/>
        <end position="177"/>
    </location>
</feature>
<proteinExistence type="inferred from homology"/>
<name>A0A482XGS5_LAOST</name>
<feature type="compositionally biased region" description="Low complexity" evidence="10">
    <location>
        <begin position="14"/>
        <end position="26"/>
    </location>
</feature>
<evidence type="ECO:0000256" key="2">
    <source>
        <dbReference type="ARBA" id="ARBA00022473"/>
    </source>
</evidence>
<dbReference type="SMR" id="A0A482XGS5"/>
<dbReference type="GO" id="GO:1990837">
    <property type="term" value="F:sequence-specific double-stranded DNA binding"/>
    <property type="evidence" value="ECO:0007669"/>
    <property type="project" value="TreeGrafter"/>
</dbReference>
<dbReference type="FunFam" id="1.10.10.60:FF:000057">
    <property type="entry name" value="Short stature homeobox 2"/>
    <property type="match status" value="1"/>
</dbReference>
<dbReference type="GO" id="GO:0000981">
    <property type="term" value="F:DNA-binding transcription factor activity, RNA polymerase II-specific"/>
    <property type="evidence" value="ECO:0007669"/>
    <property type="project" value="InterPro"/>
</dbReference>
<keyword evidence="2" id="KW-0217">Developmental protein</keyword>
<dbReference type="InterPro" id="IPR003654">
    <property type="entry name" value="OAR_dom"/>
</dbReference>
<dbReference type="PRINTS" id="PR00031">
    <property type="entry name" value="HTHREPRESSR"/>
</dbReference>
<dbReference type="SMART" id="SM00389">
    <property type="entry name" value="HOX"/>
    <property type="match status" value="1"/>
</dbReference>
<dbReference type="InterPro" id="IPR052631">
    <property type="entry name" value="Paired_homeobox_Bicoid"/>
</dbReference>
<accession>A0A482XGS5</accession>
<evidence type="ECO:0000256" key="4">
    <source>
        <dbReference type="ARBA" id="ARBA00023155"/>
    </source>
</evidence>
<evidence type="ECO:0000313" key="14">
    <source>
        <dbReference type="Proteomes" id="UP000291343"/>
    </source>
</evidence>
<dbReference type="Proteomes" id="UP000291343">
    <property type="component" value="Unassembled WGS sequence"/>
</dbReference>
<dbReference type="InterPro" id="IPR017970">
    <property type="entry name" value="Homeobox_CS"/>
</dbReference>
<protein>
    <recommendedName>
        <fullName evidence="7">Homeobox protein unc-4</fullName>
    </recommendedName>
</protein>
<feature type="domain" description="OAR" evidence="12">
    <location>
        <begin position="291"/>
        <end position="304"/>
    </location>
</feature>
<evidence type="ECO:0000259" key="11">
    <source>
        <dbReference type="PROSITE" id="PS50071"/>
    </source>
</evidence>
<evidence type="ECO:0000256" key="3">
    <source>
        <dbReference type="ARBA" id="ARBA00023125"/>
    </source>
</evidence>
<comment type="similarity">
    <text evidence="6">Belongs to the paired homeobox family. Unc-4 subfamily.</text>
</comment>
<feature type="region of interest" description="Disordered" evidence="10">
    <location>
        <begin position="13"/>
        <end position="126"/>
    </location>
</feature>
<comment type="subcellular location">
    <subcellularLocation>
        <location evidence="1 8 9">Nucleus</location>
    </subcellularLocation>
</comment>
<dbReference type="EMBL" id="QKKF02010319">
    <property type="protein sequence ID" value="RZF44699.1"/>
    <property type="molecule type" value="Genomic_DNA"/>
</dbReference>
<dbReference type="InterPro" id="IPR009057">
    <property type="entry name" value="Homeodomain-like_sf"/>
</dbReference>
<dbReference type="Pfam" id="PF03826">
    <property type="entry name" value="OAR"/>
    <property type="match status" value="1"/>
</dbReference>
<dbReference type="Gene3D" id="1.10.10.60">
    <property type="entry name" value="Homeodomain-like"/>
    <property type="match status" value="1"/>
</dbReference>
<dbReference type="Pfam" id="PF00046">
    <property type="entry name" value="Homeodomain"/>
    <property type="match status" value="1"/>
</dbReference>
<dbReference type="InterPro" id="IPR001356">
    <property type="entry name" value="HD"/>
</dbReference>
<keyword evidence="4 8" id="KW-0371">Homeobox</keyword>
<dbReference type="InterPro" id="IPR000047">
    <property type="entry name" value="HTH_motif"/>
</dbReference>
<feature type="compositionally biased region" description="Basic and acidic residues" evidence="10">
    <location>
        <begin position="78"/>
        <end position="91"/>
    </location>
</feature>
<evidence type="ECO:0000256" key="6">
    <source>
        <dbReference type="ARBA" id="ARBA00038351"/>
    </source>
</evidence>
<keyword evidence="14" id="KW-1185">Reference proteome</keyword>
<feature type="DNA-binding region" description="Homeobox" evidence="8">
    <location>
        <begin position="119"/>
        <end position="178"/>
    </location>
</feature>
<dbReference type="AlphaFoldDB" id="A0A482XGS5"/>
<reference evidence="13 14" key="1">
    <citation type="journal article" date="2017" name="Gigascience">
        <title>Genome sequence of the small brown planthopper, Laodelphax striatellus.</title>
        <authorList>
            <person name="Zhu J."/>
            <person name="Jiang F."/>
            <person name="Wang X."/>
            <person name="Yang P."/>
            <person name="Bao Y."/>
            <person name="Zhao W."/>
            <person name="Wang W."/>
            <person name="Lu H."/>
            <person name="Wang Q."/>
            <person name="Cui N."/>
            <person name="Li J."/>
            <person name="Chen X."/>
            <person name="Luo L."/>
            <person name="Yu J."/>
            <person name="Kang L."/>
            <person name="Cui F."/>
        </authorList>
    </citation>
    <scope>NUCLEOTIDE SEQUENCE [LARGE SCALE GENOMIC DNA]</scope>
    <source>
        <strain evidence="13">Lst14</strain>
    </source>
</reference>
<evidence type="ECO:0000313" key="13">
    <source>
        <dbReference type="EMBL" id="RZF44699.1"/>
    </source>
</evidence>
<evidence type="ECO:0000256" key="9">
    <source>
        <dbReference type="RuleBase" id="RU000682"/>
    </source>
</evidence>
<evidence type="ECO:0000256" key="10">
    <source>
        <dbReference type="SAM" id="MobiDB-lite"/>
    </source>
</evidence>
<dbReference type="PANTHER" id="PTHR46255">
    <property type="entry name" value="SHORT STATURE HOMEOBOX"/>
    <property type="match status" value="1"/>
</dbReference>
<evidence type="ECO:0000256" key="7">
    <source>
        <dbReference type="ARBA" id="ARBA00069290"/>
    </source>
</evidence>
<organism evidence="13 14">
    <name type="scientific">Laodelphax striatellus</name>
    <name type="common">Small brown planthopper</name>
    <name type="synonym">Delphax striatella</name>
    <dbReference type="NCBI Taxonomy" id="195883"/>
    <lineage>
        <taxon>Eukaryota</taxon>
        <taxon>Metazoa</taxon>
        <taxon>Ecdysozoa</taxon>
        <taxon>Arthropoda</taxon>
        <taxon>Hexapoda</taxon>
        <taxon>Insecta</taxon>
        <taxon>Pterygota</taxon>
        <taxon>Neoptera</taxon>
        <taxon>Paraneoptera</taxon>
        <taxon>Hemiptera</taxon>
        <taxon>Auchenorrhyncha</taxon>
        <taxon>Fulgoroidea</taxon>
        <taxon>Delphacidae</taxon>
        <taxon>Criomorphinae</taxon>
        <taxon>Laodelphax</taxon>
    </lineage>
</organism>
<dbReference type="STRING" id="195883.A0A482XGS5"/>
<evidence type="ECO:0000256" key="5">
    <source>
        <dbReference type="ARBA" id="ARBA00023242"/>
    </source>
</evidence>
<sequence length="316" mass="32842">MEQLTRFVSKSFEEGVSVSAGAAAGPGAAGGGTGETWSGPSSRASVSPLVDPESPPPSPSGPPPSTPPTPSHHSGSGADRDCDGRERERELTGGGRLGASSPPPGSKGGSSSAASSNKQRRSRTNFTLEQLNELERLFDETHYPDAFMREELSQRLGLSEARVQVWFQNRRAKCRKHESQMHKAAGLMLTSQVHLGGGGGGAGGGGVATPLEPCRVAPYVNLPRLPFPAAAPAHAPPPPPFSAFDPAFISAAHQYAAAAAAALVPPGTSPLLLCHPQYSLALAALHHSKNSSIADLRLKAKKHAEALQLDREKEAA</sequence>
<feature type="compositionally biased region" description="Pro residues" evidence="10">
    <location>
        <begin position="53"/>
        <end position="70"/>
    </location>
</feature>
<dbReference type="PROSITE" id="PS00027">
    <property type="entry name" value="HOMEOBOX_1"/>
    <property type="match status" value="1"/>
</dbReference>
<keyword evidence="5 8" id="KW-0539">Nucleus</keyword>
<evidence type="ECO:0000259" key="12">
    <source>
        <dbReference type="PROSITE" id="PS50803"/>
    </source>
</evidence>